<reference evidence="3" key="1">
    <citation type="journal article" date="2020" name="Stud. Mycol.">
        <title>101 Dothideomycetes genomes: a test case for predicting lifestyles and emergence of pathogens.</title>
        <authorList>
            <person name="Haridas S."/>
            <person name="Albert R."/>
            <person name="Binder M."/>
            <person name="Bloem J."/>
            <person name="Labutti K."/>
            <person name="Salamov A."/>
            <person name="Andreopoulos B."/>
            <person name="Baker S."/>
            <person name="Barry K."/>
            <person name="Bills G."/>
            <person name="Bluhm B."/>
            <person name="Cannon C."/>
            <person name="Castanera R."/>
            <person name="Culley D."/>
            <person name="Daum C."/>
            <person name="Ezra D."/>
            <person name="Gonzalez J."/>
            <person name="Henrissat B."/>
            <person name="Kuo A."/>
            <person name="Liang C."/>
            <person name="Lipzen A."/>
            <person name="Lutzoni F."/>
            <person name="Magnuson J."/>
            <person name="Mondo S."/>
            <person name="Nolan M."/>
            <person name="Ohm R."/>
            <person name="Pangilinan J."/>
            <person name="Park H.-J."/>
            <person name="Ramirez L."/>
            <person name="Alfaro M."/>
            <person name="Sun H."/>
            <person name="Tritt A."/>
            <person name="Yoshinaga Y."/>
            <person name="Zwiers L.-H."/>
            <person name="Turgeon B."/>
            <person name="Goodwin S."/>
            <person name="Spatafora J."/>
            <person name="Crous P."/>
            <person name="Grigoriev I."/>
        </authorList>
    </citation>
    <scope>NUCLEOTIDE SEQUENCE</scope>
    <source>
        <strain evidence="3">CBS 113979</strain>
    </source>
</reference>
<dbReference type="AlphaFoldDB" id="A0A6G1GMQ4"/>
<dbReference type="Pfam" id="PF02845">
    <property type="entry name" value="CUE"/>
    <property type="match status" value="1"/>
</dbReference>
<dbReference type="CDD" id="cd14364">
    <property type="entry name" value="CUE_ASCC2"/>
    <property type="match status" value="1"/>
</dbReference>
<dbReference type="Proteomes" id="UP000800041">
    <property type="component" value="Unassembled WGS sequence"/>
</dbReference>
<feature type="compositionally biased region" description="Gly residues" evidence="1">
    <location>
        <begin position="592"/>
        <end position="615"/>
    </location>
</feature>
<keyword evidence="4" id="KW-1185">Reference proteome</keyword>
<sequence>MALPAPAPFPPASLRKEVLREEWGAFLDAWIILSEAYLQLPDGPFRQSADSLSNFLVSFFHEIAEDSGSSDVQIQKEGHLRRLSWLLCHRSLSQDPVPEALLQWTFLADLSHALHRSNTLAGLFQGLWKRKSSHLEATFQKAKSALITKLESKNLAEAETLLTRLAPLFRASPDVARKFMTGSDLVDSLANSYVKASPVLRRKLTAFTYAGLQALTKGEKPNYSLLSDHIYSLKANNETLQKSQQQSLISDIVTNTPLTTKFRDTLDTTEGNRARTLLSSLDSLRQPAMARPKKLVRRKIDKGKRPMSDEYGHGAFGGEVHIHQMSLITQIQDLFPHLGSGYIVKLLDECNDNVEQVTAHLLDGSLPSHLENLDPSEQLPQPSSSGPTDQTRHLEFGSTPPFTRRNIHDNDELDNLTVSASKLHFGRANTNGTADDLLADRTTAPNKAAILSALAVFDSDDDERDDTYDIADVGGTIDTSAGDDADADLRDNNEEALFRAFRMSPDAFGRDAATRRGKARTALRSETGMTDEAIEGWAVMVGRDPRRLRRLEAKFNTFAGQQNEVGRTAYRESPGGSEGEAEGSGIDAPRGGFRGRGGGRGGRGGVAPRRGGGNVAGPSGEQGTDAARRGKEASKGRRANHNRRNQRAKKVARAGFLG</sequence>
<dbReference type="EMBL" id="ML977189">
    <property type="protein sequence ID" value="KAF1982037.1"/>
    <property type="molecule type" value="Genomic_DNA"/>
</dbReference>
<gene>
    <name evidence="3" type="ORF">K402DRAFT_385342</name>
</gene>
<dbReference type="SMART" id="SM00546">
    <property type="entry name" value="CUE"/>
    <property type="match status" value="1"/>
</dbReference>
<feature type="compositionally biased region" description="Basic and acidic residues" evidence="1">
    <location>
        <begin position="626"/>
        <end position="635"/>
    </location>
</feature>
<organism evidence="3 4">
    <name type="scientific">Aulographum hederae CBS 113979</name>
    <dbReference type="NCBI Taxonomy" id="1176131"/>
    <lineage>
        <taxon>Eukaryota</taxon>
        <taxon>Fungi</taxon>
        <taxon>Dikarya</taxon>
        <taxon>Ascomycota</taxon>
        <taxon>Pezizomycotina</taxon>
        <taxon>Dothideomycetes</taxon>
        <taxon>Pleosporomycetidae</taxon>
        <taxon>Aulographales</taxon>
        <taxon>Aulographaceae</taxon>
    </lineage>
</organism>
<dbReference type="SUPFAM" id="SSF46934">
    <property type="entry name" value="UBA-like"/>
    <property type="match status" value="1"/>
</dbReference>
<dbReference type="GO" id="GO:0043130">
    <property type="term" value="F:ubiquitin binding"/>
    <property type="evidence" value="ECO:0007669"/>
    <property type="project" value="InterPro"/>
</dbReference>
<proteinExistence type="predicted"/>
<name>A0A6G1GMQ4_9PEZI</name>
<dbReference type="InterPro" id="IPR041800">
    <property type="entry name" value="ASCC2_CUE"/>
</dbReference>
<evidence type="ECO:0000313" key="4">
    <source>
        <dbReference type="Proteomes" id="UP000800041"/>
    </source>
</evidence>
<dbReference type="OrthoDB" id="5577209at2759"/>
<feature type="region of interest" description="Disordered" evidence="1">
    <location>
        <begin position="366"/>
        <end position="410"/>
    </location>
</feature>
<dbReference type="PANTHER" id="PTHR21494">
    <property type="entry name" value="ACTIVATING SIGNAL COINTEGRATOR 1 COMPLEX SUBUNIT 2 ASC-1 COMPLEX SUBUNIT P100"/>
    <property type="match status" value="1"/>
</dbReference>
<dbReference type="InterPro" id="IPR009060">
    <property type="entry name" value="UBA-like_sf"/>
</dbReference>
<dbReference type="Gene3D" id="1.10.8.10">
    <property type="entry name" value="DNA helicase RuvA subunit, C-terminal domain"/>
    <property type="match status" value="1"/>
</dbReference>
<evidence type="ECO:0000259" key="2">
    <source>
        <dbReference type="PROSITE" id="PS51140"/>
    </source>
</evidence>
<evidence type="ECO:0000313" key="3">
    <source>
        <dbReference type="EMBL" id="KAF1982037.1"/>
    </source>
</evidence>
<feature type="region of interest" description="Disordered" evidence="1">
    <location>
        <begin position="564"/>
        <end position="658"/>
    </location>
</feature>
<dbReference type="InterPro" id="IPR003892">
    <property type="entry name" value="CUE"/>
</dbReference>
<dbReference type="InterPro" id="IPR052586">
    <property type="entry name" value="ASCC2"/>
</dbReference>
<evidence type="ECO:0000256" key="1">
    <source>
        <dbReference type="SAM" id="MobiDB-lite"/>
    </source>
</evidence>
<feature type="compositionally biased region" description="Basic residues" evidence="1">
    <location>
        <begin position="636"/>
        <end position="652"/>
    </location>
</feature>
<dbReference type="PROSITE" id="PS51140">
    <property type="entry name" value="CUE"/>
    <property type="match status" value="1"/>
</dbReference>
<feature type="compositionally biased region" description="Polar residues" evidence="1">
    <location>
        <begin position="378"/>
        <end position="389"/>
    </location>
</feature>
<protein>
    <recommendedName>
        <fullName evidence="2">CUE domain-containing protein</fullName>
    </recommendedName>
</protein>
<feature type="domain" description="CUE" evidence="2">
    <location>
        <begin position="323"/>
        <end position="366"/>
    </location>
</feature>
<accession>A0A6G1GMQ4</accession>
<dbReference type="PANTHER" id="PTHR21494:SF0">
    <property type="entry name" value="ACTIVATING SIGNAL COINTEGRATOR 1 COMPLEX SUBUNIT 2"/>
    <property type="match status" value="1"/>
</dbReference>